<evidence type="ECO:0000313" key="2">
    <source>
        <dbReference type="Proteomes" id="UP001140096"/>
    </source>
</evidence>
<proteinExistence type="predicted"/>
<accession>A0ACC1KRN8</accession>
<gene>
    <name evidence="1" type="ORF">H4S07_006932</name>
</gene>
<reference evidence="1" key="1">
    <citation type="submission" date="2022-07" db="EMBL/GenBank/DDBJ databases">
        <title>Phylogenomic reconstructions and comparative analyses of Kickxellomycotina fungi.</title>
        <authorList>
            <person name="Reynolds N.K."/>
            <person name="Stajich J.E."/>
            <person name="Barry K."/>
            <person name="Grigoriev I.V."/>
            <person name="Crous P."/>
            <person name="Smith M.E."/>
        </authorList>
    </citation>
    <scope>NUCLEOTIDE SEQUENCE</scope>
    <source>
        <strain evidence="1">CBS 102833</strain>
    </source>
</reference>
<protein>
    <submittedName>
        <fullName evidence="1">Uncharacterized protein</fullName>
    </submittedName>
</protein>
<keyword evidence="2" id="KW-1185">Reference proteome</keyword>
<sequence length="122" mass="12743">MSNGGARACYDGVEDERQPLICRPYCPPPAPLSTEDIRQRRRSLGLESQLTVDARSYDGTRPSSRVVSALPSPLPVSPGMSQSGMYHYGAVSEATGQQSRAASVYGLSGCCAAACGSDGATN</sequence>
<dbReference type="Proteomes" id="UP001140096">
    <property type="component" value="Unassembled WGS sequence"/>
</dbReference>
<organism evidence="1 2">
    <name type="scientific">Coemansia furcata</name>
    <dbReference type="NCBI Taxonomy" id="417177"/>
    <lineage>
        <taxon>Eukaryota</taxon>
        <taxon>Fungi</taxon>
        <taxon>Fungi incertae sedis</taxon>
        <taxon>Zoopagomycota</taxon>
        <taxon>Kickxellomycotina</taxon>
        <taxon>Kickxellomycetes</taxon>
        <taxon>Kickxellales</taxon>
        <taxon>Kickxellaceae</taxon>
        <taxon>Coemansia</taxon>
    </lineage>
</organism>
<evidence type="ECO:0000313" key="1">
    <source>
        <dbReference type="EMBL" id="KAJ2793837.1"/>
    </source>
</evidence>
<dbReference type="EMBL" id="JANBUP010004526">
    <property type="protein sequence ID" value="KAJ2793837.1"/>
    <property type="molecule type" value="Genomic_DNA"/>
</dbReference>
<comment type="caution">
    <text evidence="1">The sequence shown here is derived from an EMBL/GenBank/DDBJ whole genome shotgun (WGS) entry which is preliminary data.</text>
</comment>
<name>A0ACC1KRN8_9FUNG</name>